<accession>A0A1I4ZE85</accession>
<dbReference type="STRING" id="83765.SAMN05660284_01605"/>
<reference evidence="2" key="1">
    <citation type="submission" date="2016-10" db="EMBL/GenBank/DDBJ databases">
        <authorList>
            <person name="Varghese N."/>
            <person name="Submissions S."/>
        </authorList>
    </citation>
    <scope>NUCLEOTIDE SEQUENCE [LARGE SCALE GENOMIC DNA]</scope>
    <source>
        <strain evidence="2">DSM 6150</strain>
    </source>
</reference>
<organism evidence="1 2">
    <name type="scientific">Formivibrio citricus</name>
    <dbReference type="NCBI Taxonomy" id="83765"/>
    <lineage>
        <taxon>Bacteria</taxon>
        <taxon>Pseudomonadati</taxon>
        <taxon>Pseudomonadota</taxon>
        <taxon>Betaproteobacteria</taxon>
        <taxon>Neisseriales</taxon>
        <taxon>Chitinibacteraceae</taxon>
        <taxon>Formivibrio</taxon>
    </lineage>
</organism>
<dbReference type="AlphaFoldDB" id="A0A1I4ZE85"/>
<gene>
    <name evidence="1" type="ORF">SAMN05660284_01605</name>
</gene>
<dbReference type="EMBL" id="FOVE01000010">
    <property type="protein sequence ID" value="SFN48584.1"/>
    <property type="molecule type" value="Genomic_DNA"/>
</dbReference>
<proteinExistence type="predicted"/>
<evidence type="ECO:0000313" key="2">
    <source>
        <dbReference type="Proteomes" id="UP000242869"/>
    </source>
</evidence>
<name>A0A1I4ZE85_9NEIS</name>
<keyword evidence="2" id="KW-1185">Reference proteome</keyword>
<sequence>MDTVYSVAEQVKIKNEVGTSQRPKCSCGAWIDHWKKYSKKSPGKCSVAGCNNDATLGAHVTRPAAKNEDYKTHSYLVPMCAEHNGKHGETFTSKPNCTFVWANVSQTCGS</sequence>
<evidence type="ECO:0000313" key="1">
    <source>
        <dbReference type="EMBL" id="SFN48584.1"/>
    </source>
</evidence>
<protein>
    <submittedName>
        <fullName evidence="1">Uncharacterized protein</fullName>
    </submittedName>
</protein>
<dbReference type="Proteomes" id="UP000242869">
    <property type="component" value="Unassembled WGS sequence"/>
</dbReference>